<dbReference type="Pfam" id="PF21189">
    <property type="entry name" value="PHA02142"/>
    <property type="match status" value="1"/>
</dbReference>
<dbReference type="SUPFAM" id="SSF56091">
    <property type="entry name" value="DNA ligase/mRNA capping enzyme, catalytic domain"/>
    <property type="match status" value="1"/>
</dbReference>
<dbReference type="AlphaFoldDB" id="A0A4R0T456"/>
<dbReference type="RefSeq" id="WP_242668425.1">
    <property type="nucleotide sequence ID" value="NZ_SHPX01000002.1"/>
</dbReference>
<dbReference type="Proteomes" id="UP000293441">
    <property type="component" value="Unassembled WGS sequence"/>
</dbReference>
<organism evidence="2 3">
    <name type="scientific">Bifidobacterium longum subsp. longum</name>
    <dbReference type="NCBI Taxonomy" id="1679"/>
    <lineage>
        <taxon>Bacteria</taxon>
        <taxon>Bacillati</taxon>
        <taxon>Actinomycetota</taxon>
        <taxon>Actinomycetes</taxon>
        <taxon>Bifidobacteriales</taxon>
        <taxon>Bifidobacteriaceae</taxon>
        <taxon>Bifidobacterium</taxon>
    </lineage>
</organism>
<comment type="caution">
    <text evidence="2">The sequence shown here is derived from an EMBL/GenBank/DDBJ whole genome shotgun (WGS) entry which is preliminary data.</text>
</comment>
<name>A0A4R0T456_BIFLL</name>
<dbReference type="EMBL" id="SHPX01000002">
    <property type="protein sequence ID" value="TCD98889.1"/>
    <property type="molecule type" value="Genomic_DNA"/>
</dbReference>
<evidence type="ECO:0000259" key="1">
    <source>
        <dbReference type="Pfam" id="PF09414"/>
    </source>
</evidence>
<dbReference type="InterPro" id="IPR012340">
    <property type="entry name" value="NA-bd_OB-fold"/>
</dbReference>
<evidence type="ECO:0000313" key="3">
    <source>
        <dbReference type="Proteomes" id="UP000293441"/>
    </source>
</evidence>
<feature type="domain" description="RNA ligase" evidence="1">
    <location>
        <begin position="240"/>
        <end position="383"/>
    </location>
</feature>
<sequence length="414" mass="46669">MYEIKSIKDGTYGAYEYSTPVPADYSFKQMLAMARDIANANGYEASIYDDENEMIITIAPATIQHGSRSMSNRKLVSVQEITNIEPIEGADRIEVARILGWRVVVGKDMHLKPGDRVAYFETDSLLPAYDPRYKAFQARGQKTMIVGSMEITGHVLRTMKLRGVYSQGLIMRLDELGFRYTPAVGTDITDKANVLKYEEPLPMGGAQIGRFDAPCSKSDAPRLQTLTDHWDEIKTLKAVPTVKVDGTSTTLSMDERGQVHVYSRNWELDSMSSNMQLAKRFQLDKMLWPGMAVQFELCGPGIQSNRLKLPAQRPFVFAVWKDHHKIDRDQWPTGMPNLAVPELDENEWALTGSVDDMIAKVDGLRGNVTKDRLDEGIVWHLREDQQLSEGLANELGANRCFKIINNKYLTKNGL</sequence>
<dbReference type="InterPro" id="IPR021122">
    <property type="entry name" value="RNA_ligase_dom_REL/Rnl2"/>
</dbReference>
<dbReference type="Gene3D" id="2.40.50.140">
    <property type="entry name" value="Nucleic acid-binding proteins"/>
    <property type="match status" value="1"/>
</dbReference>
<reference evidence="2 3" key="1">
    <citation type="journal article" date="2018" name="Sci. Rep.">
        <title>Genomic diversity and distribution of Bifidobacterium longum subsp. longum across the human lifespan.</title>
        <authorList>
            <person name="Odamaki T."/>
            <person name="Bottacini F."/>
            <person name="Kato K."/>
            <person name="Mitsuyama E."/>
            <person name="Yoshida K."/>
            <person name="Horigome A."/>
            <person name="Xiao J.Z."/>
            <person name="van Sinderen D."/>
        </authorList>
    </citation>
    <scope>NUCLEOTIDE SEQUENCE [LARGE SCALE GENOMIC DNA]</scope>
    <source>
        <strain evidence="2 3">MCC10015</strain>
    </source>
</reference>
<gene>
    <name evidence="2" type="ORF">MCC10015_0075</name>
</gene>
<protein>
    <recommendedName>
        <fullName evidence="1">RNA ligase domain-containing protein</fullName>
    </recommendedName>
</protein>
<accession>A0A4R0T456</accession>
<dbReference type="Pfam" id="PF09414">
    <property type="entry name" value="RNA_ligase"/>
    <property type="match status" value="1"/>
</dbReference>
<proteinExistence type="predicted"/>
<evidence type="ECO:0000313" key="2">
    <source>
        <dbReference type="EMBL" id="TCD98889.1"/>
    </source>
</evidence>